<accession>A0AA37JYH4</accession>
<dbReference type="RefSeq" id="WP_244074673.1">
    <property type="nucleotide sequence ID" value="NZ_BQNL01000001.1"/>
</dbReference>
<comment type="caution">
    <text evidence="1">The sequence shown here is derived from an EMBL/GenBank/DDBJ whole genome shotgun (WGS) entry which is preliminary data.</text>
</comment>
<proteinExistence type="predicted"/>
<sequence length="332" mass="38812">MSKAVFYVTSPLQMICAIDAQHSFHIEESMYVMITEQSSVSREQMLQIAEKYRLNYTIINNADLRNGAWRAFRCFFRSIFFSSHAFSYDYAFLGDSSEKQLTIYSVISLKRKGHFIYLDDGVATINFLNNGLPLTKRLMYFYKAIKSILSFEDRLFYTTYFEMKQSRFVLLPNTFSFFRQKMVVQKNSDRAYVIGPPTEEYCKLLGIAIHSYLHIIDKLFTYIKVNFSDNIIYIPHRRDTCKGIMDLCDKYNVIYERLSVPIELFFIESSYKPSVIFGCGSSALFTAKILYPDLQIYNIYIEEHGVTDTKQNDDIANVYQDKGILKLLDTQL</sequence>
<reference evidence="1" key="1">
    <citation type="submission" date="2022-01" db="EMBL/GenBank/DDBJ databases">
        <title>Novel bile acid biosynthetic pathways are enriched in the microbiome of centenarians.</title>
        <authorList>
            <person name="Sato Y."/>
            <person name="Atarashi K."/>
            <person name="Plichta R.D."/>
            <person name="Arai Y."/>
            <person name="Sasajima S."/>
            <person name="Kearney M.S."/>
            <person name="Suda W."/>
            <person name="Takeshita K."/>
            <person name="Sasaki T."/>
            <person name="Okamoto S."/>
            <person name="Skelly N.A."/>
            <person name="Okamura Y."/>
            <person name="Vlamakis H."/>
            <person name="Li Y."/>
            <person name="Tanoue T."/>
            <person name="Takei H."/>
            <person name="Nittono H."/>
            <person name="Narushima S."/>
            <person name="Irie J."/>
            <person name="Itoh H."/>
            <person name="Moriya K."/>
            <person name="Sugiura Y."/>
            <person name="Suematsu M."/>
            <person name="Moritoki N."/>
            <person name="Shibata S."/>
            <person name="Littman R.D."/>
            <person name="Fischbach A.M."/>
            <person name="Uwamino Y."/>
            <person name="Inoue T."/>
            <person name="Honda A."/>
            <person name="Hattori M."/>
            <person name="Murai T."/>
            <person name="Xavier J.R."/>
            <person name="Hirose N."/>
            <person name="Honda K."/>
        </authorList>
    </citation>
    <scope>NUCLEOTIDE SEQUENCE</scope>
    <source>
        <strain evidence="1">CE91-St12</strain>
    </source>
</reference>
<dbReference type="Proteomes" id="UP001055048">
    <property type="component" value="Unassembled WGS sequence"/>
</dbReference>
<evidence type="ECO:0000313" key="1">
    <source>
        <dbReference type="EMBL" id="GKH14456.1"/>
    </source>
</evidence>
<gene>
    <name evidence="1" type="ORF">CE91St12_26660</name>
</gene>
<dbReference type="AlphaFoldDB" id="A0AA37JYH4"/>
<evidence type="ECO:0000313" key="2">
    <source>
        <dbReference type="Proteomes" id="UP001055048"/>
    </source>
</evidence>
<organism evidence="1 2">
    <name type="scientific">Bacteroides uniformis</name>
    <dbReference type="NCBI Taxonomy" id="820"/>
    <lineage>
        <taxon>Bacteria</taxon>
        <taxon>Pseudomonadati</taxon>
        <taxon>Bacteroidota</taxon>
        <taxon>Bacteroidia</taxon>
        <taxon>Bacteroidales</taxon>
        <taxon>Bacteroidaceae</taxon>
        <taxon>Bacteroides</taxon>
    </lineage>
</organism>
<name>A0AA37JYH4_BACUN</name>
<protein>
    <submittedName>
        <fullName evidence="1">Uncharacterized protein</fullName>
    </submittedName>
</protein>
<dbReference type="EMBL" id="BQNL01000001">
    <property type="protein sequence ID" value="GKH14456.1"/>
    <property type="molecule type" value="Genomic_DNA"/>
</dbReference>